<protein>
    <recommendedName>
        <fullName evidence="4">ABC transporter permease</fullName>
    </recommendedName>
</protein>
<dbReference type="PANTHER" id="PTHR36832:SF1">
    <property type="entry name" value="SLR1174 PROTEIN"/>
    <property type="match status" value="1"/>
</dbReference>
<keyword evidence="1" id="KW-0812">Transmembrane</keyword>
<dbReference type="EMBL" id="CP026520">
    <property type="protein sequence ID" value="QAV19047.1"/>
    <property type="molecule type" value="Genomic_DNA"/>
</dbReference>
<keyword evidence="1" id="KW-0472">Membrane</keyword>
<feature type="transmembrane region" description="Helical" evidence="1">
    <location>
        <begin position="180"/>
        <end position="199"/>
    </location>
</feature>
<dbReference type="Pfam" id="PF06182">
    <property type="entry name" value="ABC2_membrane_6"/>
    <property type="match status" value="1"/>
</dbReference>
<dbReference type="AlphaFoldDB" id="A0A410WXN2"/>
<proteinExistence type="predicted"/>
<accession>A0A410WXN2</accession>
<feature type="transmembrane region" description="Helical" evidence="1">
    <location>
        <begin position="57"/>
        <end position="76"/>
    </location>
</feature>
<reference evidence="2 3" key="1">
    <citation type="submission" date="2018-01" db="EMBL/GenBank/DDBJ databases">
        <title>The whole genome sequencing and assembly of Paenibacillus chitinolyticus KCCM 41400 strain.</title>
        <authorList>
            <person name="Kim J.-Y."/>
            <person name="Park M.-K."/>
            <person name="Lee Y.-J."/>
            <person name="Yi H."/>
            <person name="Bahn Y.-S."/>
            <person name="Kim J.F."/>
            <person name="Lee D.-W."/>
        </authorList>
    </citation>
    <scope>NUCLEOTIDE SEQUENCE [LARGE SCALE GENOMIC DNA]</scope>
    <source>
        <strain evidence="2 3">KCCM 41400</strain>
    </source>
</reference>
<evidence type="ECO:0000313" key="2">
    <source>
        <dbReference type="EMBL" id="QAV19047.1"/>
    </source>
</evidence>
<feature type="transmembrane region" description="Helical" evidence="1">
    <location>
        <begin position="97"/>
        <end position="130"/>
    </location>
</feature>
<evidence type="ECO:0000256" key="1">
    <source>
        <dbReference type="SAM" id="Phobius"/>
    </source>
</evidence>
<dbReference type="OrthoDB" id="8582979at2"/>
<organism evidence="2 3">
    <name type="scientific">Paenibacillus chitinolyticus</name>
    <dbReference type="NCBI Taxonomy" id="79263"/>
    <lineage>
        <taxon>Bacteria</taxon>
        <taxon>Bacillati</taxon>
        <taxon>Bacillota</taxon>
        <taxon>Bacilli</taxon>
        <taxon>Bacillales</taxon>
        <taxon>Paenibacillaceae</taxon>
        <taxon>Paenibacillus</taxon>
    </lineage>
</organism>
<feature type="transmembrane region" description="Helical" evidence="1">
    <location>
        <begin position="226"/>
        <end position="247"/>
    </location>
</feature>
<evidence type="ECO:0008006" key="4">
    <source>
        <dbReference type="Google" id="ProtNLM"/>
    </source>
</evidence>
<name>A0A410WXN2_9BACL</name>
<dbReference type="GeneID" id="95376259"/>
<dbReference type="Proteomes" id="UP000288943">
    <property type="component" value="Chromosome"/>
</dbReference>
<dbReference type="RefSeq" id="WP_042225784.1">
    <property type="nucleotide sequence ID" value="NZ_CP026520.1"/>
</dbReference>
<keyword evidence="1" id="KW-1133">Transmembrane helix</keyword>
<dbReference type="KEGG" id="pchi:PC41400_15710"/>
<feature type="transmembrane region" description="Helical" evidence="1">
    <location>
        <begin position="142"/>
        <end position="168"/>
    </location>
</feature>
<dbReference type="PANTHER" id="PTHR36832">
    <property type="entry name" value="SLR1174 PROTEIN-RELATED"/>
    <property type="match status" value="1"/>
</dbReference>
<dbReference type="InterPro" id="IPR010390">
    <property type="entry name" value="ABC-2_transporter-like"/>
</dbReference>
<sequence length="259" mass="29638">MKKYFSYMQKSFFLCLSYRSEVWLRILGNVVIVYIQVSIWSSLIRHAAHYGFTLEDMIAYSIVTTAVANLLMTHVFRSVDSKLKSGDICMDLQKPVVFPFYLFFYQLGITAFQTLFTTIPSVALAFLLFGFQPPELDKLIPFIFSVLLALLISFLFGYLMALISFWFLTTFALEWTFRALMLIFSGSFLPIWFFTPAWAKIAEALPFQYLGFIPSAIYMGKVAEPYLALGKGALWALLLLLAVSFLWKKAINRLEVQGG</sequence>
<feature type="transmembrane region" description="Helical" evidence="1">
    <location>
        <begin position="22"/>
        <end position="45"/>
    </location>
</feature>
<gene>
    <name evidence="2" type="ORF">PC41400_15710</name>
</gene>
<evidence type="ECO:0000313" key="3">
    <source>
        <dbReference type="Proteomes" id="UP000288943"/>
    </source>
</evidence>